<keyword evidence="3" id="KW-1185">Reference proteome</keyword>
<organism evidence="2 3">
    <name type="scientific">Dyadobacter pollutisoli</name>
    <dbReference type="NCBI Taxonomy" id="2910158"/>
    <lineage>
        <taxon>Bacteria</taxon>
        <taxon>Pseudomonadati</taxon>
        <taxon>Bacteroidota</taxon>
        <taxon>Cytophagia</taxon>
        <taxon>Cytophagales</taxon>
        <taxon>Spirosomataceae</taxon>
        <taxon>Dyadobacter</taxon>
    </lineage>
</organism>
<evidence type="ECO:0000313" key="3">
    <source>
        <dbReference type="Proteomes" id="UP001164653"/>
    </source>
</evidence>
<dbReference type="GO" id="GO:0032259">
    <property type="term" value="P:methylation"/>
    <property type="evidence" value="ECO:0007669"/>
    <property type="project" value="UniProtKB-KW"/>
</dbReference>
<name>A0A9E8N8P4_9BACT</name>
<feature type="domain" description="Methyltransferase FkbM" evidence="1">
    <location>
        <begin position="82"/>
        <end position="234"/>
    </location>
</feature>
<dbReference type="NCBIfam" id="TIGR01444">
    <property type="entry name" value="fkbM_fam"/>
    <property type="match status" value="1"/>
</dbReference>
<dbReference type="Pfam" id="PF05050">
    <property type="entry name" value="Methyltransf_21"/>
    <property type="match status" value="1"/>
</dbReference>
<dbReference type="RefSeq" id="WP_244821086.1">
    <property type="nucleotide sequence ID" value="NZ_CP112998.1"/>
</dbReference>
<dbReference type="EMBL" id="CP112998">
    <property type="protein sequence ID" value="WAC09972.1"/>
    <property type="molecule type" value="Genomic_DNA"/>
</dbReference>
<gene>
    <name evidence="2" type="ORF">ON006_19695</name>
</gene>
<dbReference type="GO" id="GO:0008168">
    <property type="term" value="F:methyltransferase activity"/>
    <property type="evidence" value="ECO:0007669"/>
    <property type="project" value="UniProtKB-KW"/>
</dbReference>
<reference evidence="2" key="1">
    <citation type="submission" date="2022-11" db="EMBL/GenBank/DDBJ databases">
        <title>Dyadobacter pollutisoli sp. nov., isolated from plastic dumped soil.</title>
        <authorList>
            <person name="Kim J.M."/>
            <person name="Kim K.R."/>
            <person name="Lee J.K."/>
            <person name="Hao L."/>
            <person name="Jeon C.O."/>
        </authorList>
    </citation>
    <scope>NUCLEOTIDE SEQUENCE</scope>
    <source>
        <strain evidence="2">U1</strain>
    </source>
</reference>
<keyword evidence="2" id="KW-0808">Transferase</keyword>
<proteinExistence type="predicted"/>
<protein>
    <submittedName>
        <fullName evidence="2">FkbM family methyltransferase</fullName>
    </submittedName>
</protein>
<dbReference type="PANTHER" id="PTHR34203:SF15">
    <property type="entry name" value="SLL1173 PROTEIN"/>
    <property type="match status" value="1"/>
</dbReference>
<dbReference type="InterPro" id="IPR006342">
    <property type="entry name" value="FkbM_mtfrase"/>
</dbReference>
<evidence type="ECO:0000313" key="2">
    <source>
        <dbReference type="EMBL" id="WAC09972.1"/>
    </source>
</evidence>
<dbReference type="PANTHER" id="PTHR34203">
    <property type="entry name" value="METHYLTRANSFERASE, FKBM FAMILY PROTEIN"/>
    <property type="match status" value="1"/>
</dbReference>
<dbReference type="SUPFAM" id="SSF53335">
    <property type="entry name" value="S-adenosyl-L-methionine-dependent methyltransferases"/>
    <property type="match status" value="1"/>
</dbReference>
<accession>A0A9E8N8P4</accession>
<dbReference type="AlphaFoldDB" id="A0A9E8N8P4"/>
<dbReference type="KEGG" id="dpf:ON006_19695"/>
<keyword evidence="2" id="KW-0489">Methyltransferase</keyword>
<sequence length="268" mass="31177">MYWLRYLLKEPYNSLRTSANREFMSLLLRYGNSRRHTRTQVTFGNFQLEVPDTMSFLWQHKEIFADDFYYFETPNSQPVIFDCGANVGMSVLYFKKLYPQARVIAFEAEPEIAALLAKNLKANAVNGVEIIDKAVWIDEDGIWFGSEAADSSSIYSTAEKKKIASVRLKDFLIKEKQIDFLKIDIEGAETQVLADCRDALSHVQNLFVEFHSYIGNPQGLADVMQIFEESGFRYYIDSNQHRLKPFTNHRYRGNDVMDLQLNIFGWRE</sequence>
<dbReference type="InterPro" id="IPR052514">
    <property type="entry name" value="SAM-dependent_MTase"/>
</dbReference>
<evidence type="ECO:0000259" key="1">
    <source>
        <dbReference type="Pfam" id="PF05050"/>
    </source>
</evidence>
<dbReference type="Gene3D" id="3.40.50.150">
    <property type="entry name" value="Vaccinia Virus protein VP39"/>
    <property type="match status" value="1"/>
</dbReference>
<dbReference type="InterPro" id="IPR029063">
    <property type="entry name" value="SAM-dependent_MTases_sf"/>
</dbReference>
<dbReference type="Proteomes" id="UP001164653">
    <property type="component" value="Chromosome"/>
</dbReference>